<dbReference type="InterPro" id="IPR052973">
    <property type="entry name" value="Fungal_sec-metab_reg_TF"/>
</dbReference>
<evidence type="ECO:0000256" key="2">
    <source>
        <dbReference type="SAM" id="MobiDB-lite"/>
    </source>
</evidence>
<feature type="compositionally biased region" description="Polar residues" evidence="2">
    <location>
        <begin position="319"/>
        <end position="335"/>
    </location>
</feature>
<dbReference type="GO" id="GO:0000981">
    <property type="term" value="F:DNA-binding transcription factor activity, RNA polymerase II-specific"/>
    <property type="evidence" value="ECO:0007669"/>
    <property type="project" value="InterPro"/>
</dbReference>
<evidence type="ECO:0000313" key="5">
    <source>
        <dbReference type="Proteomes" id="UP000799423"/>
    </source>
</evidence>
<feature type="region of interest" description="Disordered" evidence="2">
    <location>
        <begin position="225"/>
        <end position="246"/>
    </location>
</feature>
<name>A0A6A7BGX9_9PLEO</name>
<dbReference type="Pfam" id="PF00172">
    <property type="entry name" value="Zn_clus"/>
    <property type="match status" value="1"/>
</dbReference>
<keyword evidence="5" id="KW-1185">Reference proteome</keyword>
<feature type="region of interest" description="Disordered" evidence="2">
    <location>
        <begin position="291"/>
        <end position="350"/>
    </location>
</feature>
<dbReference type="InterPro" id="IPR001138">
    <property type="entry name" value="Zn2Cys6_DnaBD"/>
</dbReference>
<dbReference type="Proteomes" id="UP000799423">
    <property type="component" value="Unassembled WGS sequence"/>
</dbReference>
<dbReference type="GO" id="GO:0008270">
    <property type="term" value="F:zinc ion binding"/>
    <property type="evidence" value="ECO:0007669"/>
    <property type="project" value="InterPro"/>
</dbReference>
<dbReference type="PANTHER" id="PTHR35392:SF3">
    <property type="entry name" value="ZN(2)-C6 FUNGAL-TYPE DOMAIN-CONTAINING PROTEIN"/>
    <property type="match status" value="1"/>
</dbReference>
<evidence type="ECO:0000256" key="1">
    <source>
        <dbReference type="ARBA" id="ARBA00023242"/>
    </source>
</evidence>
<gene>
    <name evidence="4" type="ORF">T440DRAFT_514559</name>
</gene>
<dbReference type="SMART" id="SM00066">
    <property type="entry name" value="GAL4"/>
    <property type="match status" value="1"/>
</dbReference>
<proteinExistence type="predicted"/>
<keyword evidence="1" id="KW-0539">Nucleus</keyword>
<dbReference type="SUPFAM" id="SSF57701">
    <property type="entry name" value="Zn2/Cys6 DNA-binding domain"/>
    <property type="match status" value="1"/>
</dbReference>
<evidence type="ECO:0000259" key="3">
    <source>
        <dbReference type="SMART" id="SM00066"/>
    </source>
</evidence>
<dbReference type="PANTHER" id="PTHR35392">
    <property type="entry name" value="ZN(II)2CYS6 TRANSCRIPTION FACTOR (EUROFUNG)-RELATED-RELATED"/>
    <property type="match status" value="1"/>
</dbReference>
<protein>
    <recommendedName>
        <fullName evidence="3">Zn(2)-C6 fungal-type domain-containing protein</fullName>
    </recommendedName>
</protein>
<dbReference type="AlphaFoldDB" id="A0A6A7BGX9"/>
<dbReference type="OrthoDB" id="3921198at2759"/>
<reference evidence="4" key="1">
    <citation type="submission" date="2020-01" db="EMBL/GenBank/DDBJ databases">
        <authorList>
            <consortium name="DOE Joint Genome Institute"/>
            <person name="Haridas S."/>
            <person name="Albert R."/>
            <person name="Binder M."/>
            <person name="Bloem J."/>
            <person name="Labutti K."/>
            <person name="Salamov A."/>
            <person name="Andreopoulos B."/>
            <person name="Baker S.E."/>
            <person name="Barry K."/>
            <person name="Bills G."/>
            <person name="Bluhm B.H."/>
            <person name="Cannon C."/>
            <person name="Castanera R."/>
            <person name="Culley D.E."/>
            <person name="Daum C."/>
            <person name="Ezra D."/>
            <person name="Gonzalez J.B."/>
            <person name="Henrissat B."/>
            <person name="Kuo A."/>
            <person name="Liang C."/>
            <person name="Lipzen A."/>
            <person name="Lutzoni F."/>
            <person name="Magnuson J."/>
            <person name="Mondo S."/>
            <person name="Nolan M."/>
            <person name="Ohm R."/>
            <person name="Pangilinan J."/>
            <person name="Park H.-J."/>
            <person name="Ramirez L."/>
            <person name="Alfaro M."/>
            <person name="Sun H."/>
            <person name="Tritt A."/>
            <person name="Yoshinaga Y."/>
            <person name="Zwiers L.-H."/>
            <person name="Turgeon B.G."/>
            <person name="Goodwin S.B."/>
            <person name="Spatafora J.W."/>
            <person name="Crous P.W."/>
            <person name="Grigoriev I.V."/>
        </authorList>
    </citation>
    <scope>NUCLEOTIDE SEQUENCE</scope>
    <source>
        <strain evidence="4">IPT5</strain>
    </source>
</reference>
<dbReference type="CDD" id="cd00067">
    <property type="entry name" value="GAL4"/>
    <property type="match status" value="1"/>
</dbReference>
<organism evidence="4 5">
    <name type="scientific">Plenodomus tracheiphilus IPT5</name>
    <dbReference type="NCBI Taxonomy" id="1408161"/>
    <lineage>
        <taxon>Eukaryota</taxon>
        <taxon>Fungi</taxon>
        <taxon>Dikarya</taxon>
        <taxon>Ascomycota</taxon>
        <taxon>Pezizomycotina</taxon>
        <taxon>Dothideomycetes</taxon>
        <taxon>Pleosporomycetidae</taxon>
        <taxon>Pleosporales</taxon>
        <taxon>Pleosporineae</taxon>
        <taxon>Leptosphaeriaceae</taxon>
        <taxon>Plenodomus</taxon>
    </lineage>
</organism>
<sequence>MTMSCHPYTSSPTDDFEDMIDWSNGGIYDPIFENDSSFLDLQGSGFSDGYHVPESITSEQQYTPAQPLLSDGTPSIGYTVSGPPSVLEGPSSFGHTYGVSPSFDTTATPPFGDQNNEQYFGSFGVSDNILSPLCHTSESPVLDTRFALIPDNTQSPPGSYETARDTVFNPHVTGSSNAFSGLDVRVSQVFSNVGGWADQPQIIEPIAEPEDYPMESYPIQIPQTSGSFHSDTTYPRSEGTYQHHNRSRAVTIPEATRGASSYNHSVSHSRWSHRMTPTLSVSPVAHRLARSCTLSRSTSQSRRKPATPSPTESYGWVSYQPNPLTNKLAPTSTDGMQGRTPRGRKKGLTAEQRRHAALMRIVGACTNCQRGKRKCDEGTPCKPCLEHYKGDLVNHPCRDRLLADLSDAFLSDRLGWHPTARSPESFAAPSGYTASTSITYTIPLLFGFGQALLVPVHPLQLENNRPLVHDHIVYSWPPDQSSEKSHRHAVLPAVLSTDTSFDLQQVLDAHLSKLVTHHFRAFPLYLSPLRILKEIYIFSRSISPSNPHAHTLHQALKLLVLVHIGGDITLPTPTAHPTLAQLIHTTMDSLPASETPTPCFIRAQFGAIMPTLASSLMKSVLSSLEQLYLNRDCDDWPLALAITIVILMTVESIHYHAAKLPYHNNLLSHALPTTPANEDTIRADDPAIQTLLTFYSSCFSGCHARLQPEWDGESDAATLRRGHQVSSPENTFVESVRRAVGEAGRQGYLARKAYEVRGEGGMGWFFDRLVARLVGGRG</sequence>
<feature type="compositionally biased region" description="Polar residues" evidence="2">
    <location>
        <begin position="225"/>
        <end position="242"/>
    </location>
</feature>
<accession>A0A6A7BGX9</accession>
<dbReference type="EMBL" id="MU006292">
    <property type="protein sequence ID" value="KAF2854670.1"/>
    <property type="molecule type" value="Genomic_DNA"/>
</dbReference>
<dbReference type="InterPro" id="IPR036864">
    <property type="entry name" value="Zn2-C6_fun-type_DNA-bd_sf"/>
</dbReference>
<feature type="domain" description="Zn(2)-C6 fungal-type" evidence="3">
    <location>
        <begin position="359"/>
        <end position="408"/>
    </location>
</feature>
<evidence type="ECO:0000313" key="4">
    <source>
        <dbReference type="EMBL" id="KAF2854670.1"/>
    </source>
</evidence>